<dbReference type="STRING" id="144026.SAMN04488568_103185"/>
<dbReference type="RefSeq" id="WP_091767403.1">
    <property type="nucleotide sequence ID" value="NZ_FNHG01000003.1"/>
</dbReference>
<keyword evidence="2" id="KW-0689">Ribosomal protein</keyword>
<dbReference type="AlphaFoldDB" id="A0A1G9PCF5"/>
<organism evidence="2 3">
    <name type="scientific">Maricaulis salignorans</name>
    <dbReference type="NCBI Taxonomy" id="144026"/>
    <lineage>
        <taxon>Bacteria</taxon>
        <taxon>Pseudomonadati</taxon>
        <taxon>Pseudomonadota</taxon>
        <taxon>Alphaproteobacteria</taxon>
        <taxon>Maricaulales</taxon>
        <taxon>Maricaulaceae</taxon>
        <taxon>Maricaulis</taxon>
    </lineage>
</organism>
<dbReference type="InterPro" id="IPR000182">
    <property type="entry name" value="GNAT_dom"/>
</dbReference>
<dbReference type="CDD" id="cd04301">
    <property type="entry name" value="NAT_SF"/>
    <property type="match status" value="1"/>
</dbReference>
<reference evidence="2 3" key="1">
    <citation type="submission" date="2016-10" db="EMBL/GenBank/DDBJ databases">
        <authorList>
            <person name="de Groot N.N."/>
        </authorList>
    </citation>
    <scope>NUCLEOTIDE SEQUENCE [LARGE SCALE GENOMIC DNA]</scope>
    <source>
        <strain evidence="2 3">DSM 16077</strain>
    </source>
</reference>
<feature type="domain" description="N-acetyltransferase" evidence="1">
    <location>
        <begin position="7"/>
        <end position="157"/>
    </location>
</feature>
<evidence type="ECO:0000259" key="1">
    <source>
        <dbReference type="PROSITE" id="PS51186"/>
    </source>
</evidence>
<evidence type="ECO:0000313" key="2">
    <source>
        <dbReference type="EMBL" id="SDL96439.1"/>
    </source>
</evidence>
<evidence type="ECO:0000313" key="3">
    <source>
        <dbReference type="Proteomes" id="UP000199759"/>
    </source>
</evidence>
<dbReference type="PROSITE" id="PS51186">
    <property type="entry name" value="GNAT"/>
    <property type="match status" value="1"/>
</dbReference>
<dbReference type="GO" id="GO:0005840">
    <property type="term" value="C:ribosome"/>
    <property type="evidence" value="ECO:0007669"/>
    <property type="project" value="UniProtKB-KW"/>
</dbReference>
<gene>
    <name evidence="2" type="ORF">SAMN04488568_103185</name>
</gene>
<dbReference type="Proteomes" id="UP000199759">
    <property type="component" value="Unassembled WGS sequence"/>
</dbReference>
<dbReference type="InterPro" id="IPR016181">
    <property type="entry name" value="Acyl_CoA_acyltransferase"/>
</dbReference>
<dbReference type="SUPFAM" id="SSF55729">
    <property type="entry name" value="Acyl-CoA N-acyltransferases (Nat)"/>
    <property type="match status" value="1"/>
</dbReference>
<keyword evidence="3" id="KW-1185">Reference proteome</keyword>
<dbReference type="EMBL" id="FNHG01000003">
    <property type="protein sequence ID" value="SDL96439.1"/>
    <property type="molecule type" value="Genomic_DNA"/>
</dbReference>
<sequence>MKNTQNIQLRPATPDDVEPLTALSYKTIRVKYPDIIGADMVEGYIASGAVPQYYRDRNTFTRVAVLDGEVIGACALRGNAVDLMMVTLDHHRSGVGSALLSEAETILFADHGEISLESFRDNRQAVDFYAKHGWVMQEAFTDPDYGIAMVRMTKQRKD</sequence>
<keyword evidence="2" id="KW-0687">Ribonucleoprotein</keyword>
<dbReference type="Gene3D" id="3.40.630.30">
    <property type="match status" value="1"/>
</dbReference>
<name>A0A1G9PCF5_9PROT</name>
<protein>
    <submittedName>
        <fullName evidence="2">Ribosomal protein S18 acetylase RimI</fullName>
    </submittedName>
</protein>
<accession>A0A1G9PCF5</accession>
<dbReference type="GO" id="GO:0016747">
    <property type="term" value="F:acyltransferase activity, transferring groups other than amino-acyl groups"/>
    <property type="evidence" value="ECO:0007669"/>
    <property type="project" value="InterPro"/>
</dbReference>
<proteinExistence type="predicted"/>
<dbReference type="Pfam" id="PF13673">
    <property type="entry name" value="Acetyltransf_10"/>
    <property type="match status" value="1"/>
</dbReference>
<dbReference type="OrthoDB" id="9789081at2"/>